<evidence type="ECO:0000259" key="6">
    <source>
        <dbReference type="PROSITE" id="PS51180"/>
    </source>
</evidence>
<evidence type="ECO:0000313" key="8">
    <source>
        <dbReference type="RefSeq" id="XP_031442517.2"/>
    </source>
</evidence>
<dbReference type="GO" id="GO:0032456">
    <property type="term" value="P:endocytic recycling"/>
    <property type="evidence" value="ECO:0007669"/>
    <property type="project" value="TreeGrafter"/>
</dbReference>
<evidence type="ECO:0000256" key="5">
    <source>
        <dbReference type="SAM" id="MobiDB-lite"/>
    </source>
</evidence>
<name>A0A6P8H4A2_CLUHA</name>
<evidence type="ECO:0000313" key="7">
    <source>
        <dbReference type="Proteomes" id="UP000515152"/>
    </source>
</evidence>
<dbReference type="GO" id="GO:0043328">
    <property type="term" value="P:protein transport to vacuole involved in ubiquitin-dependent protein catabolic process via the multivesicular body sorting pathway"/>
    <property type="evidence" value="ECO:0007669"/>
    <property type="project" value="TreeGrafter"/>
</dbReference>
<dbReference type="SMART" id="SM01041">
    <property type="entry name" value="BRO1"/>
    <property type="match status" value="1"/>
</dbReference>
<dbReference type="CDD" id="cd09239">
    <property type="entry name" value="BRO1_HD-PTP_like"/>
    <property type="match status" value="1"/>
</dbReference>
<dbReference type="PANTHER" id="PTHR23030">
    <property type="entry name" value="PCD6 INTERACTING PROTEIN-RELATED"/>
    <property type="match status" value="1"/>
</dbReference>
<evidence type="ECO:0000256" key="4">
    <source>
        <dbReference type="ARBA" id="ARBA00022753"/>
    </source>
</evidence>
<evidence type="ECO:0000256" key="2">
    <source>
        <dbReference type="ARBA" id="ARBA00004496"/>
    </source>
</evidence>
<feature type="domain" description="BRO1" evidence="6">
    <location>
        <begin position="8"/>
        <end position="394"/>
    </location>
</feature>
<feature type="compositionally biased region" description="Pro residues" evidence="5">
    <location>
        <begin position="1040"/>
        <end position="1064"/>
    </location>
</feature>
<sequence length="1099" mass="120185">MEAVPRMPMICLDLKKAGDFNISHSVREFIHSNYSESPEDYSEPLKRLDQLRQSAVNVARDFEGCSLLRKYLGQLHYLQSRVPMAKGQQAAVPVTWTDVFLGKAVTHNDIRYEQACVLYNLAALHSALGATDNRVSEEGMKVSCTHFQCAAGSFSYLRDHYSHSYSSDMGSPTLTLYINLMLGQAQECLLEKSLLDNRKSFLIARICAQVADYYKQCVKAMEVAESSSGLGKREKEWRKLINMKISYFSAITQLHMGKQAEEQQKYGETVAYLQNALDKLNEAIKLSKGQPETVQEALRFSMDVIGGKFNSAKKDNDFIYHETAPAMDTLAAVKGASLVKALPVNPTDPSVTGPDLFNKLVPMAAHEASSLYSEEKAKLLREVVAKIESKNEALEQFMDSLSLECVTDVSVFGVLPESLMEKCAALSVKVNAVQSLVKAMQELAGVNADVEEKLGEVGEVLEEEAAAEKSLGEVLGNTPPLPSPAPLEEVQKDLQRYEQAHADATHTNTELHTHMSQHLPNLRLLQGPLPQLRDSLPAPTLTEDDTAVLQQMQRILGKVNEMRGQRLSLEQQLRDLIHKDDITGVLVTTERAQMKAVFEEQLQKYSQLQVYIQQNLSAQENILKALTESNVHTAPVRKHLQDTHAKWERTVRGLLMSSEAYEDLLRKAEEGRSFYQGLLGKCSALLQRAKEQSQEREQERLRLLDRAVGKAPSRPSAPKPLPDRGSSPSSLPDPRLHAAPLPNPSLLPGGISGPLSWPPGAPPAPLDVQMGRQPFSCPPRMPQTHPATPQPPGGAPHSQPPAGSQPNVMQTPSFGYVPSPWQQVPGTLSQHPMMPGGYMPSPQMGQNNPRPGQMPPPHLTPQYPGPPEVTQAPQRSPYGFFCPSHAPRPPLPAVFPPSHCWYAHPSCQGIFSRAHRTPWLPWHAFTAASAEPCQPAGPSPLPACHARPEPGTPGCTAAPGHDYSPTQNAHAHARANSGACLLSSSPAWGGLPAPLCPKLPPDAFRVPGFAAENAPSSRWCASPGWHALVCPSAPHASTTPPKPNAPPQPPPYVRPRTTPRPPAASGPSAGQHSIVRDGRYHGNRSPRVRAHHPSPSCVR</sequence>
<dbReference type="RefSeq" id="XP_031442517.2">
    <property type="nucleotide sequence ID" value="XM_031586657.2"/>
</dbReference>
<dbReference type="GO" id="GO:0005768">
    <property type="term" value="C:endosome"/>
    <property type="evidence" value="ECO:0007669"/>
    <property type="project" value="UniProtKB-SubCell"/>
</dbReference>
<dbReference type="Pfam" id="PF13949">
    <property type="entry name" value="ALIX_LYPXL_bnd"/>
    <property type="match status" value="1"/>
</dbReference>
<dbReference type="GO" id="GO:0045022">
    <property type="term" value="P:early endosome to late endosome transport"/>
    <property type="evidence" value="ECO:0007669"/>
    <property type="project" value="TreeGrafter"/>
</dbReference>
<proteinExistence type="predicted"/>
<keyword evidence="7" id="KW-1185">Reference proteome</keyword>
<dbReference type="InterPro" id="IPR004328">
    <property type="entry name" value="BRO1_dom"/>
</dbReference>
<dbReference type="OrthoDB" id="10266451at2759"/>
<comment type="subcellular location">
    <subcellularLocation>
        <location evidence="2">Cytoplasm</location>
    </subcellularLocation>
    <subcellularLocation>
        <location evidence="1">Endosome</location>
    </subcellularLocation>
</comment>
<feature type="compositionally biased region" description="Basic residues" evidence="5">
    <location>
        <begin position="1081"/>
        <end position="1092"/>
    </location>
</feature>
<dbReference type="Pfam" id="PF03097">
    <property type="entry name" value="BRO1"/>
    <property type="match status" value="1"/>
</dbReference>
<feature type="compositionally biased region" description="Pro residues" evidence="5">
    <location>
        <begin position="756"/>
        <end position="765"/>
    </location>
</feature>
<feature type="region of interest" description="Disordered" evidence="5">
    <location>
        <begin position="704"/>
        <end position="816"/>
    </location>
</feature>
<dbReference type="CTD" id="560417"/>
<organism evidence="7 8">
    <name type="scientific">Clupea harengus</name>
    <name type="common">Atlantic herring</name>
    <dbReference type="NCBI Taxonomy" id="7950"/>
    <lineage>
        <taxon>Eukaryota</taxon>
        <taxon>Metazoa</taxon>
        <taxon>Chordata</taxon>
        <taxon>Craniata</taxon>
        <taxon>Vertebrata</taxon>
        <taxon>Euteleostomi</taxon>
        <taxon>Actinopterygii</taxon>
        <taxon>Neopterygii</taxon>
        <taxon>Teleostei</taxon>
        <taxon>Clupei</taxon>
        <taxon>Clupeiformes</taxon>
        <taxon>Clupeoidei</taxon>
        <taxon>Clupeidae</taxon>
        <taxon>Clupea</taxon>
    </lineage>
</organism>
<dbReference type="PROSITE" id="PS51180">
    <property type="entry name" value="BRO1"/>
    <property type="match status" value="1"/>
</dbReference>
<accession>A0A6P8H4A2</accession>
<protein>
    <submittedName>
        <fullName evidence="8">Tyrosine-protein phosphatase non-receptor type 23b</fullName>
    </submittedName>
</protein>
<dbReference type="CDD" id="cd09234">
    <property type="entry name" value="V_HD-PTP_like"/>
    <property type="match status" value="1"/>
</dbReference>
<keyword evidence="3" id="KW-0963">Cytoplasm</keyword>
<evidence type="ECO:0000256" key="1">
    <source>
        <dbReference type="ARBA" id="ARBA00004177"/>
    </source>
</evidence>
<dbReference type="GeneID" id="105906328"/>
<dbReference type="Proteomes" id="UP000515152">
    <property type="component" value="Chromosome 19"/>
</dbReference>
<reference evidence="8" key="1">
    <citation type="submission" date="2025-08" db="UniProtKB">
        <authorList>
            <consortium name="RefSeq"/>
        </authorList>
    </citation>
    <scope>IDENTIFICATION</scope>
</reference>
<evidence type="ECO:0000256" key="3">
    <source>
        <dbReference type="ARBA" id="ARBA00022490"/>
    </source>
</evidence>
<keyword evidence="4" id="KW-0967">Endosome</keyword>
<dbReference type="InterPro" id="IPR025304">
    <property type="entry name" value="ALIX_V_dom"/>
</dbReference>
<feature type="region of interest" description="Disordered" evidence="5">
    <location>
        <begin position="834"/>
        <end position="860"/>
    </location>
</feature>
<feature type="region of interest" description="Disordered" evidence="5">
    <location>
        <begin position="1033"/>
        <end position="1099"/>
    </location>
</feature>
<dbReference type="KEGG" id="char:105906328"/>
<dbReference type="PANTHER" id="PTHR23030:SF30">
    <property type="entry name" value="TYROSINE-PROTEIN PHOSPHATASE NON-RECEPTOR TYPE 23"/>
    <property type="match status" value="1"/>
</dbReference>
<dbReference type="AlphaFoldDB" id="A0A6P8H4A2"/>
<gene>
    <name evidence="8" type="primary">ptpn23b</name>
</gene>
<feature type="compositionally biased region" description="Polar residues" evidence="5">
    <location>
        <begin position="801"/>
        <end position="813"/>
    </location>
</feature>